<keyword evidence="3" id="KW-0964">Secreted</keyword>
<accession>A0ABD1EH34</accession>
<evidence type="ECO:0000256" key="8">
    <source>
        <dbReference type="RuleBase" id="RU000411"/>
    </source>
</evidence>
<evidence type="ECO:0000256" key="6">
    <source>
        <dbReference type="ARBA" id="ARBA00022900"/>
    </source>
</evidence>
<evidence type="ECO:0000256" key="9">
    <source>
        <dbReference type="SAM" id="SignalP"/>
    </source>
</evidence>
<name>A0ABD1EH34_HYPHA</name>
<gene>
    <name evidence="11" type="ORF">ABEB36_011131</name>
</gene>
<evidence type="ECO:0000313" key="12">
    <source>
        <dbReference type="Proteomes" id="UP001566132"/>
    </source>
</evidence>
<feature type="chain" id="PRO_5044769028" description="Serpin domain-containing protein" evidence="9">
    <location>
        <begin position="18"/>
        <end position="422"/>
    </location>
</feature>
<dbReference type="Gene3D" id="2.30.39.10">
    <property type="entry name" value="Alpha-1-antitrypsin, domain 1"/>
    <property type="match status" value="1"/>
</dbReference>
<protein>
    <recommendedName>
        <fullName evidence="10">Serpin domain-containing protein</fullName>
    </recommendedName>
</protein>
<dbReference type="Gene3D" id="3.30.497.10">
    <property type="entry name" value="Antithrombin, subunit I, domain 2"/>
    <property type="match status" value="1"/>
</dbReference>
<dbReference type="SMART" id="SM00093">
    <property type="entry name" value="SERPIN"/>
    <property type="match status" value="1"/>
</dbReference>
<dbReference type="GO" id="GO:0004867">
    <property type="term" value="F:serine-type endopeptidase inhibitor activity"/>
    <property type="evidence" value="ECO:0007669"/>
    <property type="project" value="UniProtKB-KW"/>
</dbReference>
<dbReference type="PANTHER" id="PTHR11461:SF357">
    <property type="entry name" value="SERINE PROTEASE INHIBITOR 27A"/>
    <property type="match status" value="1"/>
</dbReference>
<evidence type="ECO:0000313" key="11">
    <source>
        <dbReference type="EMBL" id="KAL1492979.1"/>
    </source>
</evidence>
<evidence type="ECO:0000256" key="1">
    <source>
        <dbReference type="ARBA" id="ARBA00004613"/>
    </source>
</evidence>
<dbReference type="EMBL" id="JBDJPC010000008">
    <property type="protein sequence ID" value="KAL1492979.1"/>
    <property type="molecule type" value="Genomic_DNA"/>
</dbReference>
<dbReference type="InterPro" id="IPR036186">
    <property type="entry name" value="Serpin_sf"/>
</dbReference>
<comment type="caution">
    <text evidence="11">The sequence shown here is derived from an EMBL/GenBank/DDBJ whole genome shotgun (WGS) entry which is preliminary data.</text>
</comment>
<comment type="similarity">
    <text evidence="2 8">Belongs to the serpin family.</text>
</comment>
<feature type="domain" description="Serpin" evidence="10">
    <location>
        <begin position="49"/>
        <end position="410"/>
    </location>
</feature>
<feature type="signal peptide" evidence="9">
    <location>
        <begin position="1"/>
        <end position="17"/>
    </location>
</feature>
<dbReference type="PANTHER" id="PTHR11461">
    <property type="entry name" value="SERINE PROTEASE INHIBITOR, SERPIN"/>
    <property type="match status" value="1"/>
</dbReference>
<dbReference type="AlphaFoldDB" id="A0ABD1EH34"/>
<dbReference type="GO" id="GO:0005576">
    <property type="term" value="C:extracellular region"/>
    <property type="evidence" value="ECO:0007669"/>
    <property type="project" value="UniProtKB-SubCell"/>
</dbReference>
<keyword evidence="5 9" id="KW-0732">Signal</keyword>
<dbReference type="InterPro" id="IPR042178">
    <property type="entry name" value="Serpin_sf_1"/>
</dbReference>
<organism evidence="11 12">
    <name type="scientific">Hypothenemus hampei</name>
    <name type="common">Coffee berry borer</name>
    <dbReference type="NCBI Taxonomy" id="57062"/>
    <lineage>
        <taxon>Eukaryota</taxon>
        <taxon>Metazoa</taxon>
        <taxon>Ecdysozoa</taxon>
        <taxon>Arthropoda</taxon>
        <taxon>Hexapoda</taxon>
        <taxon>Insecta</taxon>
        <taxon>Pterygota</taxon>
        <taxon>Neoptera</taxon>
        <taxon>Endopterygota</taxon>
        <taxon>Coleoptera</taxon>
        <taxon>Polyphaga</taxon>
        <taxon>Cucujiformia</taxon>
        <taxon>Curculionidae</taxon>
        <taxon>Scolytinae</taxon>
        <taxon>Hypothenemus</taxon>
    </lineage>
</organism>
<reference evidence="11 12" key="1">
    <citation type="submission" date="2024-05" db="EMBL/GenBank/DDBJ databases">
        <title>Genetic variation in Jamaican populations of the coffee berry borer (Hypothenemus hampei).</title>
        <authorList>
            <person name="Errbii M."/>
            <person name="Myrie A."/>
        </authorList>
    </citation>
    <scope>NUCLEOTIDE SEQUENCE [LARGE SCALE GENOMIC DNA]</scope>
    <source>
        <strain evidence="11">JA-Hopewell-2020-01-JO</strain>
        <tissue evidence="11">Whole body</tissue>
    </source>
</reference>
<sequence length="422" mass="47922">MLLWYLILATFHVTVKSLQNNTVTSTTAISIEPEDSFYPSLQWSDVFDWKVLTLLSQKSKNVLFSPASLKLVLVVLYEASSGATKKDFEDSLQFGSKEAIRQSIKEMIEALHVNPTNENRLSLSTKIFLDSEVKIKDVFAQKVRTLYGIDVESTNFSDTQTTSDKINKWASEFTMGEINRLTDPGDVQDMMLLLANAIYFKGVWRHQFLKNATFVSGFYNTPFSKIYIPYMTTTNKFYYFESQLLEAKILRMPYKNSQFSMFFLLPFSKGGLSTLIGKVDVPTLHREMHYMDKKDVLVTIPKFSFKLKASYTDVLRQLGLQKIFQNSASFTGIAEGNNSILRKLVVSDILQSTAIDVDEEGSVAVAVTDVIIGNKIGVPEDVFNATHPFLFFIQDDNTGTVLFLGKVENPLYQELEIRKEKD</sequence>
<keyword evidence="4" id="KW-0646">Protease inhibitor</keyword>
<dbReference type="InterPro" id="IPR023796">
    <property type="entry name" value="Serpin_dom"/>
</dbReference>
<evidence type="ECO:0000256" key="3">
    <source>
        <dbReference type="ARBA" id="ARBA00022525"/>
    </source>
</evidence>
<keyword evidence="12" id="KW-1185">Reference proteome</keyword>
<dbReference type="InterPro" id="IPR000215">
    <property type="entry name" value="Serpin_fam"/>
</dbReference>
<evidence type="ECO:0000259" key="10">
    <source>
        <dbReference type="SMART" id="SM00093"/>
    </source>
</evidence>
<evidence type="ECO:0000256" key="7">
    <source>
        <dbReference type="ARBA" id="ARBA00023180"/>
    </source>
</evidence>
<keyword evidence="7" id="KW-0325">Glycoprotein</keyword>
<dbReference type="Proteomes" id="UP001566132">
    <property type="component" value="Unassembled WGS sequence"/>
</dbReference>
<dbReference type="InterPro" id="IPR042185">
    <property type="entry name" value="Serpin_sf_2"/>
</dbReference>
<dbReference type="Pfam" id="PF00079">
    <property type="entry name" value="Serpin"/>
    <property type="match status" value="1"/>
</dbReference>
<evidence type="ECO:0000256" key="4">
    <source>
        <dbReference type="ARBA" id="ARBA00022690"/>
    </source>
</evidence>
<comment type="subcellular location">
    <subcellularLocation>
        <location evidence="1">Secreted</location>
    </subcellularLocation>
</comment>
<evidence type="ECO:0000256" key="5">
    <source>
        <dbReference type="ARBA" id="ARBA00022729"/>
    </source>
</evidence>
<dbReference type="SUPFAM" id="SSF56574">
    <property type="entry name" value="Serpins"/>
    <property type="match status" value="1"/>
</dbReference>
<keyword evidence="6" id="KW-0722">Serine protease inhibitor</keyword>
<evidence type="ECO:0000256" key="2">
    <source>
        <dbReference type="ARBA" id="ARBA00009500"/>
    </source>
</evidence>
<dbReference type="FunFam" id="2.30.39.10:FF:000030">
    <property type="entry name" value="Serpin 2"/>
    <property type="match status" value="1"/>
</dbReference>
<proteinExistence type="inferred from homology"/>